<dbReference type="PANTHER" id="PTHR43553:SF21">
    <property type="entry name" value="ABC TRANSPORTER ATP-BINDING PROTEIN MA_1418-RELATED"/>
    <property type="match status" value="1"/>
</dbReference>
<evidence type="ECO:0000256" key="2">
    <source>
        <dbReference type="ARBA" id="ARBA00022448"/>
    </source>
</evidence>
<gene>
    <name evidence="6" type="ORF">VB774_13585</name>
</gene>
<evidence type="ECO:0000256" key="1">
    <source>
        <dbReference type="ARBA" id="ARBA00005417"/>
    </source>
</evidence>
<dbReference type="Gene3D" id="3.40.50.300">
    <property type="entry name" value="P-loop containing nucleotide triphosphate hydrolases"/>
    <property type="match status" value="2"/>
</dbReference>
<dbReference type="RefSeq" id="WP_323262095.1">
    <property type="nucleotide sequence ID" value="NZ_JAYGIE010000077.1"/>
</dbReference>
<comment type="caution">
    <text evidence="6">The sequence shown here is derived from an EMBL/GenBank/DDBJ whole genome shotgun (WGS) entry which is preliminary data.</text>
</comment>
<evidence type="ECO:0000256" key="4">
    <source>
        <dbReference type="ARBA" id="ARBA00022840"/>
    </source>
</evidence>
<proteinExistence type="inferred from homology"/>
<dbReference type="NCBIfam" id="NF010167">
    <property type="entry name" value="PRK13648.1"/>
    <property type="match status" value="2"/>
</dbReference>
<protein>
    <submittedName>
        <fullName evidence="6">Energy-coupling factor transporter ATPase</fullName>
    </submittedName>
</protein>
<keyword evidence="2" id="KW-0813">Transport</keyword>
<dbReference type="EMBL" id="JAYGIE010000077">
    <property type="protein sequence ID" value="MEA5478655.1"/>
    <property type="molecule type" value="Genomic_DNA"/>
</dbReference>
<sequence length="576" mass="63132">MQAIAVLDKVSYIYPNSKETVLKDISLTINKGEFLGIIGATGAGKTTLCLALTGIVPQFYGGRFFGKIAIAGLDSLEHPVSELARHVGIVFEDPEIQITATSVENEIAFALENLCVPREEILRRIPIVLKSVRLEGFEKKNPQELSGGQKQRLAIAAALALQPDLLILDEPTSQLDPIGSQEVFATVRELKEELGVAIVMVSHAAEEMAEFCDRIALLSNGKLLAVGTPDEIYAQVDLLEQNKLRPPEVAQAFSQIQHKGINIPQIPVTLDAGIVALNELRSQIPPNDPPLFTTPTRSSRPPVLSVQNLKHTYDDGTEALKNVSLDIHEGEYVLIVGQNGAGKSTLVKHFLNLLKPTSGKVLVGDRDTRELCVSDLAQSIGYLAQNPDNQIFNTSVEKEVAFALPFLGYAPDVVKKETERSLKAMQIWEQRHAHPLSLPKGERGRIVIAALLAMNPEIIIFDEPTTGQDYQGASSILEVSRQLHQMGKTVIVITHHLYLMPDYADRAIVMGKGTILLDAPLRQAYHQTDLLESTYLTPPQSVVLSQKLSMLCDRDYPLITPTELASCFIQTQSTIG</sequence>
<keyword evidence="4" id="KW-0067">ATP-binding</keyword>
<dbReference type="InterPro" id="IPR050095">
    <property type="entry name" value="ECF_ABC_transporter_ATP-bd"/>
</dbReference>
<evidence type="ECO:0000313" key="7">
    <source>
        <dbReference type="Proteomes" id="UP001301388"/>
    </source>
</evidence>
<feature type="domain" description="ABC transporter" evidence="5">
    <location>
        <begin position="5"/>
        <end position="245"/>
    </location>
</feature>
<dbReference type="InterPro" id="IPR015856">
    <property type="entry name" value="ABC_transpr_CbiO/EcfA_su"/>
</dbReference>
<comment type="similarity">
    <text evidence="1">Belongs to the ABC transporter superfamily.</text>
</comment>
<name>A0ABU5TK78_9CYAN</name>
<dbReference type="SMART" id="SM00382">
    <property type="entry name" value="AAA"/>
    <property type="match status" value="2"/>
</dbReference>
<feature type="domain" description="ABC transporter" evidence="5">
    <location>
        <begin position="304"/>
        <end position="537"/>
    </location>
</feature>
<dbReference type="PROSITE" id="PS00211">
    <property type="entry name" value="ABC_TRANSPORTER_1"/>
    <property type="match status" value="1"/>
</dbReference>
<dbReference type="PROSITE" id="PS50893">
    <property type="entry name" value="ABC_TRANSPORTER_2"/>
    <property type="match status" value="2"/>
</dbReference>
<dbReference type="InterPro" id="IPR017871">
    <property type="entry name" value="ABC_transporter-like_CS"/>
</dbReference>
<dbReference type="Proteomes" id="UP001301388">
    <property type="component" value="Unassembled WGS sequence"/>
</dbReference>
<dbReference type="InterPro" id="IPR003593">
    <property type="entry name" value="AAA+_ATPase"/>
</dbReference>
<evidence type="ECO:0000259" key="5">
    <source>
        <dbReference type="PROSITE" id="PS50893"/>
    </source>
</evidence>
<keyword evidence="3" id="KW-0547">Nucleotide-binding</keyword>
<reference evidence="6 7" key="1">
    <citation type="submission" date="2023-12" db="EMBL/GenBank/DDBJ databases">
        <title>Baltic Sea Cyanobacteria.</title>
        <authorList>
            <person name="Delbaje E."/>
            <person name="Fewer D.P."/>
            <person name="Shishido T.K."/>
        </authorList>
    </citation>
    <scope>NUCLEOTIDE SEQUENCE [LARGE SCALE GENOMIC DNA]</scope>
    <source>
        <strain evidence="6 7">UHCC 0370</strain>
    </source>
</reference>
<dbReference type="SUPFAM" id="SSF52540">
    <property type="entry name" value="P-loop containing nucleoside triphosphate hydrolases"/>
    <property type="match status" value="2"/>
</dbReference>
<evidence type="ECO:0000313" key="6">
    <source>
        <dbReference type="EMBL" id="MEA5478655.1"/>
    </source>
</evidence>
<keyword evidence="7" id="KW-1185">Reference proteome</keyword>
<dbReference type="PANTHER" id="PTHR43553">
    <property type="entry name" value="HEAVY METAL TRANSPORTER"/>
    <property type="match status" value="1"/>
</dbReference>
<organism evidence="6 7">
    <name type="scientific">Pseudanabaena galeata UHCC 0370</name>
    <dbReference type="NCBI Taxonomy" id="3110310"/>
    <lineage>
        <taxon>Bacteria</taxon>
        <taxon>Bacillati</taxon>
        <taxon>Cyanobacteriota</taxon>
        <taxon>Cyanophyceae</taxon>
        <taxon>Pseudanabaenales</taxon>
        <taxon>Pseudanabaenaceae</taxon>
        <taxon>Pseudanabaena</taxon>
    </lineage>
</organism>
<dbReference type="InterPro" id="IPR027417">
    <property type="entry name" value="P-loop_NTPase"/>
</dbReference>
<dbReference type="Pfam" id="PF00005">
    <property type="entry name" value="ABC_tran"/>
    <property type="match status" value="2"/>
</dbReference>
<evidence type="ECO:0000256" key="3">
    <source>
        <dbReference type="ARBA" id="ARBA00022741"/>
    </source>
</evidence>
<accession>A0ABU5TK78</accession>
<dbReference type="CDD" id="cd03225">
    <property type="entry name" value="ABC_cobalt_CbiO_domain1"/>
    <property type="match status" value="2"/>
</dbReference>
<dbReference type="InterPro" id="IPR003439">
    <property type="entry name" value="ABC_transporter-like_ATP-bd"/>
</dbReference>